<feature type="compositionally biased region" description="Basic and acidic residues" evidence="1">
    <location>
        <begin position="80"/>
        <end position="93"/>
    </location>
</feature>
<feature type="region of interest" description="Disordered" evidence="1">
    <location>
        <begin position="1"/>
        <end position="49"/>
    </location>
</feature>
<feature type="region of interest" description="Disordered" evidence="1">
    <location>
        <begin position="72"/>
        <end position="102"/>
    </location>
</feature>
<protein>
    <submittedName>
        <fullName evidence="2">Uncharacterized protein</fullName>
    </submittedName>
</protein>
<organism evidence="2 3">
    <name type="scientific">Asparagus officinalis</name>
    <name type="common">Garden asparagus</name>
    <dbReference type="NCBI Taxonomy" id="4686"/>
    <lineage>
        <taxon>Eukaryota</taxon>
        <taxon>Viridiplantae</taxon>
        <taxon>Streptophyta</taxon>
        <taxon>Embryophyta</taxon>
        <taxon>Tracheophyta</taxon>
        <taxon>Spermatophyta</taxon>
        <taxon>Magnoliopsida</taxon>
        <taxon>Liliopsida</taxon>
        <taxon>Asparagales</taxon>
        <taxon>Asparagaceae</taxon>
        <taxon>Asparagoideae</taxon>
        <taxon>Asparagus</taxon>
    </lineage>
</organism>
<dbReference type="Proteomes" id="UP000243459">
    <property type="component" value="Chromosome 1"/>
</dbReference>
<dbReference type="EMBL" id="CM007381">
    <property type="protein sequence ID" value="ONK80862.1"/>
    <property type="molecule type" value="Genomic_DNA"/>
</dbReference>
<dbReference type="AlphaFoldDB" id="A0A5P1FRY8"/>
<proteinExistence type="predicted"/>
<accession>A0A5P1FRY8</accession>
<sequence length="149" mass="15146">MSVSAAPCKSRLHIPSVSAVPHSMTAETTPTSKLSQTADEGHDGAGGLLETNAGHGACCSKDGDVALVAAAEGEDGGDEVSARGDLDEGRAEGGGDFTGEDDRGLGLVLGARGVAAVEESKPKISCTSASNCYKTNRSRSLMFHLNQKL</sequence>
<dbReference type="Gramene" id="ONK80862">
    <property type="protein sequence ID" value="ONK80862"/>
    <property type="gene ID" value="A4U43_C01F22590"/>
</dbReference>
<evidence type="ECO:0000313" key="2">
    <source>
        <dbReference type="EMBL" id="ONK80862.1"/>
    </source>
</evidence>
<reference evidence="3" key="1">
    <citation type="journal article" date="2017" name="Nat. Commun.">
        <title>The asparagus genome sheds light on the origin and evolution of a young Y chromosome.</title>
        <authorList>
            <person name="Harkess A."/>
            <person name="Zhou J."/>
            <person name="Xu C."/>
            <person name="Bowers J.E."/>
            <person name="Van der Hulst R."/>
            <person name="Ayyampalayam S."/>
            <person name="Mercati F."/>
            <person name="Riccardi P."/>
            <person name="McKain M.R."/>
            <person name="Kakrana A."/>
            <person name="Tang H."/>
            <person name="Ray J."/>
            <person name="Groenendijk J."/>
            <person name="Arikit S."/>
            <person name="Mathioni S.M."/>
            <person name="Nakano M."/>
            <person name="Shan H."/>
            <person name="Telgmann-Rauber A."/>
            <person name="Kanno A."/>
            <person name="Yue Z."/>
            <person name="Chen H."/>
            <person name="Li W."/>
            <person name="Chen Y."/>
            <person name="Xu X."/>
            <person name="Zhang Y."/>
            <person name="Luo S."/>
            <person name="Chen H."/>
            <person name="Gao J."/>
            <person name="Mao Z."/>
            <person name="Pires J.C."/>
            <person name="Luo M."/>
            <person name="Kudrna D."/>
            <person name="Wing R.A."/>
            <person name="Meyers B.C."/>
            <person name="Yi K."/>
            <person name="Kong H."/>
            <person name="Lavrijsen P."/>
            <person name="Sunseri F."/>
            <person name="Falavigna A."/>
            <person name="Ye Y."/>
            <person name="Leebens-Mack J.H."/>
            <person name="Chen G."/>
        </authorList>
    </citation>
    <scope>NUCLEOTIDE SEQUENCE [LARGE SCALE GENOMIC DNA]</scope>
    <source>
        <strain evidence="3">cv. DH0086</strain>
    </source>
</reference>
<evidence type="ECO:0000313" key="3">
    <source>
        <dbReference type="Proteomes" id="UP000243459"/>
    </source>
</evidence>
<evidence type="ECO:0000256" key="1">
    <source>
        <dbReference type="SAM" id="MobiDB-lite"/>
    </source>
</evidence>
<feature type="compositionally biased region" description="Polar residues" evidence="1">
    <location>
        <begin position="25"/>
        <end position="38"/>
    </location>
</feature>
<gene>
    <name evidence="2" type="ORF">A4U43_C01F22590</name>
</gene>
<keyword evidence="3" id="KW-1185">Reference proteome</keyword>
<name>A0A5P1FRY8_ASPOF</name>